<dbReference type="Proteomes" id="UP000027931">
    <property type="component" value="Unassembled WGS sequence"/>
</dbReference>
<keyword evidence="7" id="KW-0449">Lipoprotein</keyword>
<dbReference type="InterPro" id="IPR057336">
    <property type="entry name" value="GerAC_N"/>
</dbReference>
<dbReference type="InterPro" id="IPR008844">
    <property type="entry name" value="Spore_GerAC-like"/>
</dbReference>
<reference evidence="11 12" key="1">
    <citation type="journal article" date="2013" name="Int. J. Syst. Evol. Microbiol.">
        <title>Tumebacillus flagellatus sp. nov., an alpha-amylase/pullulanase-producing bacterium isolated from cassava wastewater.</title>
        <authorList>
            <person name="Wang Q."/>
            <person name="Xie N."/>
            <person name="Qin Y."/>
            <person name="Shen N."/>
            <person name="Zhu J."/>
            <person name="Mi H."/>
            <person name="Huang R."/>
        </authorList>
    </citation>
    <scope>NUCLEOTIDE SEQUENCE [LARGE SCALE GENOMIC DNA]</scope>
    <source>
        <strain evidence="11 12">GST4</strain>
    </source>
</reference>
<comment type="similarity">
    <text evidence="2">Belongs to the GerABKC lipoprotein family.</text>
</comment>
<evidence type="ECO:0000256" key="3">
    <source>
        <dbReference type="ARBA" id="ARBA00022544"/>
    </source>
</evidence>
<evidence type="ECO:0000313" key="11">
    <source>
        <dbReference type="EMBL" id="KEO83835.1"/>
    </source>
</evidence>
<dbReference type="EMBL" id="JMIR01000008">
    <property type="protein sequence ID" value="KEO83835.1"/>
    <property type="molecule type" value="Genomic_DNA"/>
</dbReference>
<dbReference type="InterPro" id="IPR046953">
    <property type="entry name" value="Spore_GerAC-like_C"/>
</dbReference>
<evidence type="ECO:0000256" key="7">
    <source>
        <dbReference type="ARBA" id="ARBA00023288"/>
    </source>
</evidence>
<dbReference type="PANTHER" id="PTHR35789:SF1">
    <property type="entry name" value="SPORE GERMINATION PROTEIN B3"/>
    <property type="match status" value="1"/>
</dbReference>
<organism evidence="11 12">
    <name type="scientific">Tumebacillus flagellatus</name>
    <dbReference type="NCBI Taxonomy" id="1157490"/>
    <lineage>
        <taxon>Bacteria</taxon>
        <taxon>Bacillati</taxon>
        <taxon>Bacillota</taxon>
        <taxon>Bacilli</taxon>
        <taxon>Bacillales</taxon>
        <taxon>Alicyclobacillaceae</taxon>
        <taxon>Tumebacillus</taxon>
    </lineage>
</organism>
<sequence length="364" mass="41189">MKRKVWAIVLLLSLVTSSGCYDQLNLEDISLVLMLGMDLDEDENFVVYTQSPVFYKEAKEKSETGGVKTVTVGWARPKLDAILTGITLAGKNQTVLIGKRLVEKRKDWADLLDLFYRDPKQSATPHVILVDGPVNEVFRFQPKDKPRLAIHMHKLIETANQRSVTVSTNLQEFRRQIKDRALTAAISEVKKDKEEIKVTGVALLSENGGYADHLSLEESSLLLMLQRRAKGEVYYVTQTPDDVIAMMIRSAKVKVKSNYVQGRFRFEISMKCKAVLTSSNKSATFHNLTSKLEKQISDDMQTKMTALVKKCQRDAVDPFGFGLYARAYQYDAWKPVQDKWGEAFSKADVRIKPDVKLESIGTLE</sequence>
<feature type="chain" id="PRO_5039121694" evidence="8">
    <location>
        <begin position="23"/>
        <end position="364"/>
    </location>
</feature>
<evidence type="ECO:0000313" key="12">
    <source>
        <dbReference type="Proteomes" id="UP000027931"/>
    </source>
</evidence>
<dbReference type="PANTHER" id="PTHR35789">
    <property type="entry name" value="SPORE GERMINATION PROTEIN B3"/>
    <property type="match status" value="1"/>
</dbReference>
<dbReference type="GO" id="GO:0016020">
    <property type="term" value="C:membrane"/>
    <property type="evidence" value="ECO:0007669"/>
    <property type="project" value="UniProtKB-SubCell"/>
</dbReference>
<gene>
    <name evidence="11" type="ORF">EL26_07920</name>
</gene>
<keyword evidence="6" id="KW-0564">Palmitate</keyword>
<keyword evidence="12" id="KW-1185">Reference proteome</keyword>
<evidence type="ECO:0000259" key="10">
    <source>
        <dbReference type="Pfam" id="PF25198"/>
    </source>
</evidence>
<dbReference type="InterPro" id="IPR038501">
    <property type="entry name" value="Spore_GerAC_C_sf"/>
</dbReference>
<evidence type="ECO:0000256" key="2">
    <source>
        <dbReference type="ARBA" id="ARBA00007886"/>
    </source>
</evidence>
<keyword evidence="4 8" id="KW-0732">Signal</keyword>
<dbReference type="Gene3D" id="3.30.300.210">
    <property type="entry name" value="Nutrient germinant receptor protein C, domain 3"/>
    <property type="match status" value="1"/>
</dbReference>
<dbReference type="OrthoDB" id="2694406at2"/>
<dbReference type="PROSITE" id="PS51257">
    <property type="entry name" value="PROKAR_LIPOPROTEIN"/>
    <property type="match status" value="1"/>
</dbReference>
<comment type="subcellular location">
    <subcellularLocation>
        <location evidence="1">Membrane</location>
        <topology evidence="1">Lipid-anchor</topology>
    </subcellularLocation>
</comment>
<protein>
    <submittedName>
        <fullName evidence="11">Uncharacterized protein</fullName>
    </submittedName>
</protein>
<evidence type="ECO:0000259" key="9">
    <source>
        <dbReference type="Pfam" id="PF05504"/>
    </source>
</evidence>
<evidence type="ECO:0000256" key="5">
    <source>
        <dbReference type="ARBA" id="ARBA00023136"/>
    </source>
</evidence>
<dbReference type="STRING" id="1157490.EL26_07920"/>
<dbReference type="AlphaFoldDB" id="A0A074LTF6"/>
<keyword evidence="5" id="KW-0472">Membrane</keyword>
<dbReference type="NCBIfam" id="TIGR02887">
    <property type="entry name" value="spore_ger_x_C"/>
    <property type="match status" value="1"/>
</dbReference>
<comment type="caution">
    <text evidence="11">The sequence shown here is derived from an EMBL/GenBank/DDBJ whole genome shotgun (WGS) entry which is preliminary data.</text>
</comment>
<evidence type="ECO:0000256" key="6">
    <source>
        <dbReference type="ARBA" id="ARBA00023139"/>
    </source>
</evidence>
<dbReference type="RefSeq" id="WP_038086257.1">
    <property type="nucleotide sequence ID" value="NZ_JMIR01000008.1"/>
</dbReference>
<dbReference type="GO" id="GO:0009847">
    <property type="term" value="P:spore germination"/>
    <property type="evidence" value="ECO:0007669"/>
    <property type="project" value="InterPro"/>
</dbReference>
<feature type="domain" description="Spore germination GerAC-like C-terminal" evidence="9">
    <location>
        <begin position="199"/>
        <end position="361"/>
    </location>
</feature>
<name>A0A074LTF6_9BACL</name>
<dbReference type="Pfam" id="PF05504">
    <property type="entry name" value="Spore_GerAC"/>
    <property type="match status" value="1"/>
</dbReference>
<feature type="signal peptide" evidence="8">
    <location>
        <begin position="1"/>
        <end position="22"/>
    </location>
</feature>
<keyword evidence="3" id="KW-0309">Germination</keyword>
<evidence type="ECO:0000256" key="8">
    <source>
        <dbReference type="SAM" id="SignalP"/>
    </source>
</evidence>
<dbReference type="eggNOG" id="ENOG502ZAZ3">
    <property type="taxonomic scope" value="Bacteria"/>
</dbReference>
<accession>A0A074LTF6</accession>
<proteinExistence type="inferred from homology"/>
<feature type="domain" description="Spore germination protein N-terminal" evidence="10">
    <location>
        <begin position="22"/>
        <end position="188"/>
    </location>
</feature>
<evidence type="ECO:0000256" key="1">
    <source>
        <dbReference type="ARBA" id="ARBA00004635"/>
    </source>
</evidence>
<evidence type="ECO:0000256" key="4">
    <source>
        <dbReference type="ARBA" id="ARBA00022729"/>
    </source>
</evidence>
<dbReference type="Pfam" id="PF25198">
    <property type="entry name" value="Spore_GerAC_N"/>
    <property type="match status" value="1"/>
</dbReference>